<dbReference type="EC" id="2.1.1.264" evidence="6"/>
<comment type="function">
    <text evidence="6">Specifically methylates the guanine in position 2445 (m2G2445) and the guanine in position 2069 (m7G2069) of 23S rRNA.</text>
</comment>
<feature type="compositionally biased region" description="Polar residues" evidence="8">
    <location>
        <begin position="798"/>
        <end position="810"/>
    </location>
</feature>
<dbReference type="Pfam" id="PF01170">
    <property type="entry name" value="UPF0020"/>
    <property type="match status" value="1"/>
</dbReference>
<dbReference type="PANTHER" id="PTHR47313">
    <property type="entry name" value="RIBOSOMAL RNA LARGE SUBUNIT METHYLTRANSFERASE K/L"/>
    <property type="match status" value="1"/>
</dbReference>
<comment type="subcellular location">
    <subcellularLocation>
        <location evidence="6">Cytoplasm</location>
    </subcellularLocation>
</comment>
<dbReference type="Gene3D" id="3.30.750.80">
    <property type="entry name" value="RNA methyltransferase domain (HRMD) like"/>
    <property type="match status" value="1"/>
</dbReference>
<dbReference type="SMART" id="SM00981">
    <property type="entry name" value="THUMP"/>
    <property type="match status" value="1"/>
</dbReference>
<keyword evidence="1 6" id="KW-0963">Cytoplasm</keyword>
<dbReference type="Pfam" id="PF02926">
    <property type="entry name" value="THUMP"/>
    <property type="match status" value="1"/>
</dbReference>
<dbReference type="GO" id="GO:0005737">
    <property type="term" value="C:cytoplasm"/>
    <property type="evidence" value="ECO:0007669"/>
    <property type="project" value="UniProtKB-SubCell"/>
</dbReference>
<feature type="domain" description="THUMP" evidence="9">
    <location>
        <begin position="43"/>
        <end position="154"/>
    </location>
</feature>
<accession>A0A9D1WCK1</accession>
<dbReference type="GO" id="GO:0070043">
    <property type="term" value="F:rRNA (guanine-N7-)-methyltransferase activity"/>
    <property type="evidence" value="ECO:0007669"/>
    <property type="project" value="UniProtKB-UniRule"/>
</dbReference>
<comment type="catalytic activity">
    <reaction evidence="6">
        <text>guanosine(2069) in 23S rRNA + S-adenosyl-L-methionine = N(2)-methylguanosine(2069) in 23S rRNA + S-adenosyl-L-homocysteine + H(+)</text>
        <dbReference type="Rhea" id="RHEA:43772"/>
        <dbReference type="Rhea" id="RHEA-COMP:10688"/>
        <dbReference type="Rhea" id="RHEA-COMP:10689"/>
        <dbReference type="ChEBI" id="CHEBI:15378"/>
        <dbReference type="ChEBI" id="CHEBI:57856"/>
        <dbReference type="ChEBI" id="CHEBI:59789"/>
        <dbReference type="ChEBI" id="CHEBI:74269"/>
        <dbReference type="ChEBI" id="CHEBI:74481"/>
        <dbReference type="EC" id="2.1.1.264"/>
    </reaction>
</comment>
<dbReference type="InterPro" id="IPR029063">
    <property type="entry name" value="SAM-dependent_MTases_sf"/>
</dbReference>
<evidence type="ECO:0000256" key="8">
    <source>
        <dbReference type="SAM" id="MobiDB-lite"/>
    </source>
</evidence>
<dbReference type="HAMAP" id="MF_01858">
    <property type="entry name" value="23SrRNA_methyltr_KL"/>
    <property type="match status" value="1"/>
</dbReference>
<dbReference type="InterPro" id="IPR000241">
    <property type="entry name" value="RlmKL-like_Mtase"/>
</dbReference>
<sequence length="920" mass="100702">MLKFFATCPKGLESLLLNELKDLHCAAVKETVAGVAFSGDLVTAMQVCLYSRLASRVLLELVTFNCEDDSDLYLGAQGVGYEQYFSSDKTIAVTFNGTNRSIRNTQYGALRVKDAICDRFVACGLPRPNVQKHQPDVHVVATLKKGEVTISLDLSGQAQFWRHYQRTTGAAPLKENLAAAIVLRSGFDGSQNFIDPMCGSGTLLLEAAAIATDLAPGLKRSNFGFFNLSFFTQPTKGLRAPAAPENATPENSATDDTELSGSQVWQQLIAQAQDKAAAGLERVKQAGVRFYGFDADSQVIAWAQENCEHAGLSEVITLQTCPLEQFTNPCAQDAPCVVVTNPPYGERMGNFNELIALYTTLGQKLRTLFSVGKAAVISSSPELLSCLRLAQDKSYRLFNGALECQLRVFSLHAQLGAGAATSAASAVDSAASSADSAASAASSGVAAEASATVSPAVVAGAEVAPDFANRLSKNLKHLSKWADREQISAYRVYDADLPEYNAAIDRYNQCYVIQEYQAPSFIKAHVAQRRLLDMIAATLSVTGAQGDQVIVKSREKQKGESQYEKRDDALEYFMEVYEGPVRFRVNLHDYLDTGLFLDARPIRRLLSKLSQGKSFLNLFAYTCTASVMAALGGAKSTCSVDMSRTYLDWGRENFKLNQIDLLATASGTTSASGTGASEQLKHRFIQADCLAYLSTDHNERYDLIYIDPPTFSNSKRMERSFDVQRDHLQLLANLTRHLNDEGVVIFCTNKRNFALDQGLADYGFSVENITSSTFDPDFKRDQHLHSCFKLTYKRAQQTKQPEALVSNTVQPRWAGQLEQKGERYSFENTGSSERGERFARSERSGEPRRPRGPQREGRDPQREGRGQGFGFGGQKQGFGRGSGRGPSRGAGGAQGERGRGRQATPERKVKVWGPQGVKEL</sequence>
<dbReference type="GO" id="GO:0003723">
    <property type="term" value="F:RNA binding"/>
    <property type="evidence" value="ECO:0007669"/>
    <property type="project" value="UniProtKB-UniRule"/>
</dbReference>
<proteinExistence type="inferred from homology"/>
<dbReference type="PROSITE" id="PS51165">
    <property type="entry name" value="THUMP"/>
    <property type="match status" value="1"/>
</dbReference>
<feature type="region of interest" description="Disordered" evidence="8">
    <location>
        <begin position="237"/>
        <end position="257"/>
    </location>
</feature>
<feature type="compositionally biased region" description="Gly residues" evidence="8">
    <location>
        <begin position="866"/>
        <end position="895"/>
    </location>
</feature>
<keyword evidence="2 6" id="KW-0698">rRNA processing</keyword>
<dbReference type="InterPro" id="IPR017244">
    <property type="entry name" value="23SrRNA_methyltr_KL"/>
</dbReference>
<reference evidence="10" key="2">
    <citation type="submission" date="2021-04" db="EMBL/GenBank/DDBJ databases">
        <authorList>
            <person name="Gilroy R."/>
        </authorList>
    </citation>
    <scope>NUCLEOTIDE SEQUENCE</scope>
    <source>
        <strain evidence="10">USASDec5-558</strain>
    </source>
</reference>
<dbReference type="GO" id="GO:0052915">
    <property type="term" value="F:23S rRNA (guanine(2445)-N(2))-methyltransferase activity"/>
    <property type="evidence" value="ECO:0007669"/>
    <property type="project" value="UniProtKB-UniRule"/>
</dbReference>
<protein>
    <recommendedName>
        <fullName evidence="6">Ribosomal RNA large subunit methyltransferase K/L</fullName>
    </recommendedName>
    <domain>
        <recommendedName>
            <fullName evidence="6">23S rRNA m2G2445 methyltransferase</fullName>
            <ecNumber evidence="6">2.1.1.173</ecNumber>
        </recommendedName>
        <alternativeName>
            <fullName evidence="6">rRNA (guanine-N(2)-)-methyltransferase RlmL</fullName>
        </alternativeName>
    </domain>
    <domain>
        <recommendedName>
            <fullName evidence="6">23S rRNA m7G2069 methyltransferase</fullName>
            <ecNumber evidence="6">2.1.1.264</ecNumber>
        </recommendedName>
        <alternativeName>
            <fullName evidence="6">rRNA (guanine-N(7)-)-methyltransferase RlmK</fullName>
        </alternativeName>
    </domain>
</protein>
<feature type="region of interest" description="Disordered" evidence="8">
    <location>
        <begin position="798"/>
        <end position="920"/>
    </location>
</feature>
<evidence type="ECO:0000256" key="1">
    <source>
        <dbReference type="ARBA" id="ARBA00022490"/>
    </source>
</evidence>
<dbReference type="PANTHER" id="PTHR47313:SF1">
    <property type="entry name" value="RIBOSOMAL RNA LARGE SUBUNIT METHYLTRANSFERASE K_L"/>
    <property type="match status" value="1"/>
</dbReference>
<keyword evidence="4 6" id="KW-0808">Transferase</keyword>
<keyword evidence="3 6" id="KW-0489">Methyltransferase</keyword>
<evidence type="ECO:0000256" key="3">
    <source>
        <dbReference type="ARBA" id="ARBA00022603"/>
    </source>
</evidence>
<dbReference type="Pfam" id="PF22020">
    <property type="entry name" value="RlmL_1st"/>
    <property type="match status" value="1"/>
</dbReference>
<evidence type="ECO:0000256" key="4">
    <source>
        <dbReference type="ARBA" id="ARBA00022679"/>
    </source>
</evidence>
<evidence type="ECO:0000256" key="6">
    <source>
        <dbReference type="HAMAP-Rule" id="MF_01858"/>
    </source>
</evidence>
<dbReference type="InterPro" id="IPR002052">
    <property type="entry name" value="DNA_methylase_N6_adenine_CS"/>
</dbReference>
<dbReference type="Gene3D" id="3.40.50.150">
    <property type="entry name" value="Vaccinia Virus protein VP39"/>
    <property type="match status" value="2"/>
</dbReference>
<keyword evidence="5 6" id="KW-0949">S-adenosyl-L-methionine</keyword>
<dbReference type="InterPro" id="IPR019614">
    <property type="entry name" value="SAM-dep_methyl-trfase"/>
</dbReference>
<dbReference type="Proteomes" id="UP000886829">
    <property type="component" value="Unassembled WGS sequence"/>
</dbReference>
<evidence type="ECO:0000259" key="9">
    <source>
        <dbReference type="PROSITE" id="PS51165"/>
    </source>
</evidence>
<gene>
    <name evidence="10" type="primary">rlmKL</name>
    <name evidence="6" type="synonym">rlmL</name>
    <name evidence="10" type="ORF">H9850_03800</name>
</gene>
<dbReference type="InterPro" id="IPR004114">
    <property type="entry name" value="THUMP_dom"/>
</dbReference>
<evidence type="ECO:0000256" key="2">
    <source>
        <dbReference type="ARBA" id="ARBA00022552"/>
    </source>
</evidence>
<evidence type="ECO:0000256" key="7">
    <source>
        <dbReference type="PROSITE-ProRule" id="PRU00529"/>
    </source>
</evidence>
<dbReference type="SUPFAM" id="SSF53335">
    <property type="entry name" value="S-adenosyl-L-methionine-dependent methyltransferases"/>
    <property type="match status" value="2"/>
</dbReference>
<feature type="compositionally biased region" description="Basic and acidic residues" evidence="8">
    <location>
        <begin position="833"/>
        <end position="865"/>
    </location>
</feature>
<comment type="caution">
    <text evidence="10">The sequence shown here is derived from an EMBL/GenBank/DDBJ whole genome shotgun (WGS) entry which is preliminary data.</text>
</comment>
<dbReference type="AlphaFoldDB" id="A0A9D1WCK1"/>
<dbReference type="Pfam" id="PF10672">
    <property type="entry name" value="Methyltrans_SAM"/>
    <property type="match status" value="1"/>
</dbReference>
<evidence type="ECO:0000256" key="5">
    <source>
        <dbReference type="ARBA" id="ARBA00022691"/>
    </source>
</evidence>
<comment type="catalytic activity">
    <reaction evidence="6">
        <text>guanosine(2445) in 23S rRNA + S-adenosyl-L-methionine = N(2)-methylguanosine(2445) in 23S rRNA + S-adenosyl-L-homocysteine + H(+)</text>
        <dbReference type="Rhea" id="RHEA:42740"/>
        <dbReference type="Rhea" id="RHEA-COMP:10215"/>
        <dbReference type="Rhea" id="RHEA-COMP:10216"/>
        <dbReference type="ChEBI" id="CHEBI:15378"/>
        <dbReference type="ChEBI" id="CHEBI:57856"/>
        <dbReference type="ChEBI" id="CHEBI:59789"/>
        <dbReference type="ChEBI" id="CHEBI:74269"/>
        <dbReference type="ChEBI" id="CHEBI:74481"/>
        <dbReference type="EC" id="2.1.1.173"/>
    </reaction>
</comment>
<evidence type="ECO:0000313" key="11">
    <source>
        <dbReference type="Proteomes" id="UP000886829"/>
    </source>
</evidence>
<comment type="similarity">
    <text evidence="6">Belongs to the methyltransferase superfamily. RlmKL family.</text>
</comment>
<feature type="compositionally biased region" description="Low complexity" evidence="8">
    <location>
        <begin position="240"/>
        <end position="252"/>
    </location>
</feature>
<reference evidence="10" key="1">
    <citation type="journal article" date="2021" name="PeerJ">
        <title>Extensive microbial diversity within the chicken gut microbiome revealed by metagenomics and culture.</title>
        <authorList>
            <person name="Gilroy R."/>
            <person name="Ravi A."/>
            <person name="Getino M."/>
            <person name="Pursley I."/>
            <person name="Horton D.L."/>
            <person name="Alikhan N.F."/>
            <person name="Baker D."/>
            <person name="Gharbi K."/>
            <person name="Hall N."/>
            <person name="Watson M."/>
            <person name="Adriaenssens E.M."/>
            <person name="Foster-Nyarko E."/>
            <person name="Jarju S."/>
            <person name="Secka A."/>
            <person name="Antonio M."/>
            <person name="Oren A."/>
            <person name="Chaudhuri R.R."/>
            <person name="La Ragione R."/>
            <person name="Hildebrand F."/>
            <person name="Pallen M.J."/>
        </authorList>
    </citation>
    <scope>NUCLEOTIDE SEQUENCE</scope>
    <source>
        <strain evidence="10">USASDec5-558</strain>
    </source>
</reference>
<dbReference type="CDD" id="cd11715">
    <property type="entry name" value="THUMP_AdoMetMT"/>
    <property type="match status" value="1"/>
</dbReference>
<dbReference type="EMBL" id="DXEV01000077">
    <property type="protein sequence ID" value="HIX56580.1"/>
    <property type="molecule type" value="Genomic_DNA"/>
</dbReference>
<organism evidence="10 11">
    <name type="scientific">Candidatus Anaerobiospirillum pullistercoris</name>
    <dbReference type="NCBI Taxonomy" id="2838452"/>
    <lineage>
        <taxon>Bacteria</taxon>
        <taxon>Pseudomonadati</taxon>
        <taxon>Pseudomonadota</taxon>
        <taxon>Gammaproteobacteria</taxon>
        <taxon>Aeromonadales</taxon>
        <taxon>Succinivibrionaceae</taxon>
        <taxon>Anaerobiospirillum</taxon>
    </lineage>
</organism>
<dbReference type="EC" id="2.1.1.173" evidence="6"/>
<dbReference type="PROSITE" id="PS01261">
    <property type="entry name" value="UPF0020"/>
    <property type="match status" value="1"/>
</dbReference>
<dbReference type="InterPro" id="IPR054170">
    <property type="entry name" value="RlmL_1st"/>
</dbReference>
<feature type="compositionally biased region" description="Basic and acidic residues" evidence="8">
    <location>
        <begin position="896"/>
        <end position="909"/>
    </location>
</feature>
<keyword evidence="7" id="KW-0694">RNA-binding</keyword>
<name>A0A9D1WCK1_9GAMM</name>
<dbReference type="Gene3D" id="3.30.2130.30">
    <property type="match status" value="1"/>
</dbReference>
<dbReference type="NCBIfam" id="NF008748">
    <property type="entry name" value="PRK11783.1"/>
    <property type="match status" value="1"/>
</dbReference>
<dbReference type="InterPro" id="IPR053943">
    <property type="entry name" value="RlmKL-like_Mtase_CS"/>
</dbReference>
<evidence type="ECO:0000313" key="10">
    <source>
        <dbReference type="EMBL" id="HIX56580.1"/>
    </source>
</evidence>
<dbReference type="PROSITE" id="PS00092">
    <property type="entry name" value="N6_MTASE"/>
    <property type="match status" value="1"/>
</dbReference>
<dbReference type="PIRSF" id="PIRSF037618">
    <property type="entry name" value="RNA_Mtase_bacteria_prd"/>
    <property type="match status" value="1"/>
</dbReference>